<dbReference type="Pfam" id="PF06619">
    <property type="entry name" value="DUF1149"/>
    <property type="match status" value="1"/>
</dbReference>
<dbReference type="SUPFAM" id="SSF54611">
    <property type="entry name" value="SecB-like"/>
    <property type="match status" value="1"/>
</dbReference>
<reference evidence="1" key="1">
    <citation type="submission" date="2023-01" db="EMBL/GenBank/DDBJ databases">
        <title>Oxazolidinone resistance genes in florfenicol resistant enterococci from beef cattle and veal calves at slaughter.</title>
        <authorList>
            <person name="Biggel M."/>
        </authorList>
    </citation>
    <scope>NUCLEOTIDE SEQUENCE</scope>
    <source>
        <strain evidence="1">K204-1</strain>
    </source>
</reference>
<dbReference type="GeneID" id="72384203"/>
<organism evidence="1 2">
    <name type="scientific">Vagococcus lutrae</name>
    <dbReference type="NCBI Taxonomy" id="81947"/>
    <lineage>
        <taxon>Bacteria</taxon>
        <taxon>Bacillati</taxon>
        <taxon>Bacillota</taxon>
        <taxon>Bacilli</taxon>
        <taxon>Lactobacillales</taxon>
        <taxon>Enterococcaceae</taxon>
        <taxon>Vagococcus</taxon>
    </lineage>
</organism>
<accession>A0AAF0BHG8</accession>
<sequence>MEIIRQKEMVEAFHYDYHQETDSETEIRVEIKPIDMSEEPNFKHDRDSVLGLRVVFKVVFEQFALTGAVNQLVTVLHRTIKTADELEPAELDELMKPLFSMIERLTYEVTEIALDQPGIQLNFQNENQ</sequence>
<dbReference type="EMBL" id="CP116507">
    <property type="protein sequence ID" value="WCG22400.1"/>
    <property type="molecule type" value="Genomic_DNA"/>
</dbReference>
<dbReference type="InterPro" id="IPR035958">
    <property type="entry name" value="SecB-like_sf"/>
</dbReference>
<dbReference type="Proteomes" id="UP001179600">
    <property type="component" value="Chromosome"/>
</dbReference>
<protein>
    <submittedName>
        <fullName evidence="1">DUF1149 family protein</fullName>
    </submittedName>
</protein>
<gene>
    <name evidence="1" type="ORF">PML95_08360</name>
</gene>
<evidence type="ECO:0000313" key="2">
    <source>
        <dbReference type="Proteomes" id="UP001179600"/>
    </source>
</evidence>
<name>A0AAF0BHG8_9ENTE</name>
<proteinExistence type="predicted"/>
<dbReference type="InterPro" id="IPR009530">
    <property type="entry name" value="DUF1149"/>
</dbReference>
<dbReference type="RefSeq" id="WP_023605633.1">
    <property type="nucleotide sequence ID" value="NZ_BKBT01000001.1"/>
</dbReference>
<dbReference type="AlphaFoldDB" id="A0AAF0BHG8"/>
<evidence type="ECO:0000313" key="1">
    <source>
        <dbReference type="EMBL" id="WCG22400.1"/>
    </source>
</evidence>
<dbReference type="PIRSF" id="PIRSF031568">
    <property type="entry name" value="UCP031568"/>
    <property type="match status" value="1"/>
</dbReference>
<dbReference type="Gene3D" id="3.10.420.10">
    <property type="entry name" value="SecB-like"/>
    <property type="match status" value="1"/>
</dbReference>